<sequence>MLITRDRSVRKLFLSQEKYIEKVLQKFSMENAKAVSSLLATHFKLSSRYCPTTEKEKL</sequence>
<evidence type="ECO:0000313" key="1">
    <source>
        <dbReference type="EMBL" id="PKA66617.1"/>
    </source>
</evidence>
<name>A0A2I0BFN9_9ASPA</name>
<dbReference type="AlphaFoldDB" id="A0A2I0BFN9"/>
<gene>
    <name evidence="1" type="ORF">AXF42_Ash003272</name>
</gene>
<proteinExistence type="predicted"/>
<reference evidence="1 2" key="1">
    <citation type="journal article" date="2017" name="Nature">
        <title>The Apostasia genome and the evolution of orchids.</title>
        <authorList>
            <person name="Zhang G.Q."/>
            <person name="Liu K.W."/>
            <person name="Li Z."/>
            <person name="Lohaus R."/>
            <person name="Hsiao Y.Y."/>
            <person name="Niu S.C."/>
            <person name="Wang J.Y."/>
            <person name="Lin Y.C."/>
            <person name="Xu Q."/>
            <person name="Chen L.J."/>
            <person name="Yoshida K."/>
            <person name="Fujiwara S."/>
            <person name="Wang Z.W."/>
            <person name="Zhang Y.Q."/>
            <person name="Mitsuda N."/>
            <person name="Wang M."/>
            <person name="Liu G.H."/>
            <person name="Pecoraro L."/>
            <person name="Huang H.X."/>
            <person name="Xiao X.J."/>
            <person name="Lin M."/>
            <person name="Wu X.Y."/>
            <person name="Wu W.L."/>
            <person name="Chen Y.Y."/>
            <person name="Chang S.B."/>
            <person name="Sakamoto S."/>
            <person name="Ohme-Takagi M."/>
            <person name="Yagi M."/>
            <person name="Zeng S.J."/>
            <person name="Shen C.Y."/>
            <person name="Yeh C.M."/>
            <person name="Luo Y.B."/>
            <person name="Tsai W.C."/>
            <person name="Van de Peer Y."/>
            <person name="Liu Z.J."/>
        </authorList>
    </citation>
    <scope>NUCLEOTIDE SEQUENCE [LARGE SCALE GENOMIC DNA]</scope>
    <source>
        <strain evidence="2">cv. Shenzhen</strain>
        <tissue evidence="1">Stem</tissue>
    </source>
</reference>
<keyword evidence="2" id="KW-1185">Reference proteome</keyword>
<protein>
    <submittedName>
        <fullName evidence="1">Retrovirus-related Pol polyprotein from transposon TNT 1-94</fullName>
    </submittedName>
</protein>
<evidence type="ECO:0000313" key="2">
    <source>
        <dbReference type="Proteomes" id="UP000236161"/>
    </source>
</evidence>
<organism evidence="1 2">
    <name type="scientific">Apostasia shenzhenica</name>
    <dbReference type="NCBI Taxonomy" id="1088818"/>
    <lineage>
        <taxon>Eukaryota</taxon>
        <taxon>Viridiplantae</taxon>
        <taxon>Streptophyta</taxon>
        <taxon>Embryophyta</taxon>
        <taxon>Tracheophyta</taxon>
        <taxon>Spermatophyta</taxon>
        <taxon>Magnoliopsida</taxon>
        <taxon>Liliopsida</taxon>
        <taxon>Asparagales</taxon>
        <taxon>Orchidaceae</taxon>
        <taxon>Apostasioideae</taxon>
        <taxon>Apostasia</taxon>
    </lineage>
</organism>
<accession>A0A2I0BFN9</accession>
<dbReference type="EMBL" id="KZ451885">
    <property type="protein sequence ID" value="PKA66617.1"/>
    <property type="molecule type" value="Genomic_DNA"/>
</dbReference>
<dbReference type="OrthoDB" id="1915846at2759"/>
<dbReference type="Proteomes" id="UP000236161">
    <property type="component" value="Unassembled WGS sequence"/>
</dbReference>